<dbReference type="EMBL" id="MF768470">
    <property type="protein sequence ID" value="AUS03312.1"/>
    <property type="molecule type" value="Genomic_DNA"/>
</dbReference>
<proteinExistence type="predicted"/>
<keyword evidence="2" id="KW-1185">Reference proteome</keyword>
<name>A0A2I7SBN6_9CAUD</name>
<evidence type="ECO:0000313" key="1">
    <source>
        <dbReference type="EMBL" id="AUS03312.1"/>
    </source>
</evidence>
<organism evidence="1 2">
    <name type="scientific">Pseudomonas phage SL1</name>
    <dbReference type="NCBI Taxonomy" id="2041215"/>
    <lineage>
        <taxon>Viruses</taxon>
        <taxon>Duplodnaviria</taxon>
        <taxon>Heunggongvirae</taxon>
        <taxon>Uroviricota</taxon>
        <taxon>Caudoviricetes</taxon>
        <taxon>Lindbergviridae</taxon>
        <taxon>Pbunavirus</taxon>
        <taxon>Pbunavirus SL1</taxon>
    </lineage>
</organism>
<evidence type="ECO:0000313" key="2">
    <source>
        <dbReference type="Proteomes" id="UP000241295"/>
    </source>
</evidence>
<accession>A0A2I7SBN6</accession>
<gene>
    <name evidence="1" type="ORF">SL1_37</name>
</gene>
<protein>
    <submittedName>
        <fullName evidence="1">Uncharacterized protein</fullName>
    </submittedName>
</protein>
<reference evidence="1 2" key="1">
    <citation type="journal article" date="2017" name="Viruses">
        <title>Differential Effect of Newly Isolated Phages Belonging to PB1-Like, phiKZ-Like and LUZ24-Like Viruses against Multi-Drug Resistant Pseudomonas aeruginosa under Varying Growth Conditions.</title>
        <authorList>
            <person name="Latz S."/>
            <person name="Kruttgen A."/>
            <person name="Hafner H."/>
            <person name="Buhl E.M."/>
            <person name="Ritter K."/>
            <person name="Horz H.P."/>
        </authorList>
    </citation>
    <scope>NUCLEOTIDE SEQUENCE [LARGE SCALE GENOMIC DNA]</scope>
</reference>
<dbReference type="Proteomes" id="UP000241295">
    <property type="component" value="Segment"/>
</dbReference>
<sequence length="341" mass="38383">MYTQKEHIMIPDQKVIIVGAGLAGLIAAHRFPQAQIIDAATPENKERHNALLRFRSPVIGQLTGIPFREVTVHKAIYIDGEFISQPRIDHCNMYSRKVTGGLSDRSIWNMATEKRWIAPADYYEQLVAKLANRISWGRPFDASFFQFLRRQDDHVNIISTAPFRANLAAAGLDLGIDPSFGKGTSIIVSRYKLSIPCDVFQTVYFPSPDFGTFRASITGDTLIVESVANGVLENADGEIETIEWNPAWDLDEVCAAFGIRRKQLIEDGEPTIQTKGKIVPLGRDERESMIWNLTHEAGIFSLGRFATWRNVLLDDLVSDMDVIERLMTSSSYQKAKEMFVK</sequence>